<sequence>MHASLARNIREVERLALSAWILELEGALHVHGWYLAENAKYAYKQHVKGTIR</sequence>
<dbReference type="EMBL" id="JAUIRO010000004">
    <property type="protein sequence ID" value="KAK0717849.1"/>
    <property type="molecule type" value="Genomic_DNA"/>
</dbReference>
<proteinExistence type="predicted"/>
<dbReference type="GeneID" id="85325284"/>
<gene>
    <name evidence="1" type="ORF">B0T26DRAFT_710993</name>
</gene>
<protein>
    <submittedName>
        <fullName evidence="1">Uncharacterized protein</fullName>
    </submittedName>
</protein>
<dbReference type="RefSeq" id="XP_060296642.1">
    <property type="nucleotide sequence ID" value="XM_060442014.1"/>
</dbReference>
<name>A0AA40AL58_9PEZI</name>
<accession>A0AA40AL58</accession>
<comment type="caution">
    <text evidence="1">The sequence shown here is derived from an EMBL/GenBank/DDBJ whole genome shotgun (WGS) entry which is preliminary data.</text>
</comment>
<evidence type="ECO:0000313" key="2">
    <source>
        <dbReference type="Proteomes" id="UP001172101"/>
    </source>
</evidence>
<evidence type="ECO:0000313" key="1">
    <source>
        <dbReference type="EMBL" id="KAK0717849.1"/>
    </source>
</evidence>
<organism evidence="1 2">
    <name type="scientific">Lasiosphaeria miniovina</name>
    <dbReference type="NCBI Taxonomy" id="1954250"/>
    <lineage>
        <taxon>Eukaryota</taxon>
        <taxon>Fungi</taxon>
        <taxon>Dikarya</taxon>
        <taxon>Ascomycota</taxon>
        <taxon>Pezizomycotina</taxon>
        <taxon>Sordariomycetes</taxon>
        <taxon>Sordariomycetidae</taxon>
        <taxon>Sordariales</taxon>
        <taxon>Lasiosphaeriaceae</taxon>
        <taxon>Lasiosphaeria</taxon>
    </lineage>
</organism>
<dbReference type="Proteomes" id="UP001172101">
    <property type="component" value="Unassembled WGS sequence"/>
</dbReference>
<keyword evidence="2" id="KW-1185">Reference proteome</keyword>
<reference evidence="1" key="1">
    <citation type="submission" date="2023-06" db="EMBL/GenBank/DDBJ databases">
        <title>Genome-scale phylogeny and comparative genomics of the fungal order Sordariales.</title>
        <authorList>
            <consortium name="Lawrence Berkeley National Laboratory"/>
            <person name="Hensen N."/>
            <person name="Bonometti L."/>
            <person name="Westerberg I."/>
            <person name="Brannstrom I.O."/>
            <person name="Guillou S."/>
            <person name="Cros-Aarteil S."/>
            <person name="Calhoun S."/>
            <person name="Haridas S."/>
            <person name="Kuo A."/>
            <person name="Mondo S."/>
            <person name="Pangilinan J."/>
            <person name="Riley R."/>
            <person name="LaButti K."/>
            <person name="Andreopoulos B."/>
            <person name="Lipzen A."/>
            <person name="Chen C."/>
            <person name="Yanf M."/>
            <person name="Daum C."/>
            <person name="Ng V."/>
            <person name="Clum A."/>
            <person name="Steindorff A."/>
            <person name="Ohm R."/>
            <person name="Martin F."/>
            <person name="Silar P."/>
            <person name="Natvig D."/>
            <person name="Lalanne C."/>
            <person name="Gautier V."/>
            <person name="Ament-velasquez S.L."/>
            <person name="Kruys A."/>
            <person name="Hutchinson M.I."/>
            <person name="Powell A.J."/>
            <person name="Barry K."/>
            <person name="Miller A.N."/>
            <person name="Grigoriev I.V."/>
            <person name="Debuchy R."/>
            <person name="Gladieux P."/>
            <person name="Thoren M.H."/>
            <person name="Johannesson H."/>
        </authorList>
    </citation>
    <scope>NUCLEOTIDE SEQUENCE</scope>
    <source>
        <strain evidence="1">SMH2392-1A</strain>
    </source>
</reference>
<dbReference type="AlphaFoldDB" id="A0AA40AL58"/>